<keyword evidence="2" id="KW-1133">Transmembrane helix</keyword>
<feature type="non-terminal residue" evidence="4">
    <location>
        <position position="164"/>
    </location>
</feature>
<reference evidence="5" key="1">
    <citation type="journal article" date="2019" name="Int. J. Syst. Evol. Microbiol.">
        <title>The Global Catalogue of Microorganisms (GCM) 10K type strain sequencing project: providing services to taxonomists for standard genome sequencing and annotation.</title>
        <authorList>
            <consortium name="The Broad Institute Genomics Platform"/>
            <consortium name="The Broad Institute Genome Sequencing Center for Infectious Disease"/>
            <person name="Wu L."/>
            <person name="Ma J."/>
        </authorList>
    </citation>
    <scope>NUCLEOTIDE SEQUENCE [LARGE SCALE GENOMIC DNA]</scope>
    <source>
        <strain evidence="5">CCUG 63369</strain>
    </source>
</reference>
<keyword evidence="5" id="KW-1185">Reference proteome</keyword>
<feature type="transmembrane region" description="Helical" evidence="2">
    <location>
        <begin position="45"/>
        <end position="69"/>
    </location>
</feature>
<sequence>MKRSRANGWGIFAATMLFVVGAVNIVQGAVALYMPEYFAAAEGEILVFDFAVWGVLLGAWGILLVLGGLALLSGHMWARALAVVVAAVNAFAQLAFIESYPVWSLVAIAVDVLVVYAVTAGWPDRERAGDDAYAAGRTHARTTASSREQAADRAEEPEAAAGER</sequence>
<keyword evidence="2" id="KW-0812">Transmembrane</keyword>
<organism evidence="4 5">
    <name type="scientific">Streptomonospora algeriensis</name>
    <dbReference type="NCBI Taxonomy" id="995084"/>
    <lineage>
        <taxon>Bacteria</taxon>
        <taxon>Bacillati</taxon>
        <taxon>Actinomycetota</taxon>
        <taxon>Actinomycetes</taxon>
        <taxon>Streptosporangiales</taxon>
        <taxon>Nocardiopsidaceae</taxon>
        <taxon>Streptomonospora</taxon>
    </lineage>
</organism>
<proteinExistence type="predicted"/>
<gene>
    <name evidence="4" type="ORF">ACFQZU_09990</name>
</gene>
<feature type="transmembrane region" description="Helical" evidence="2">
    <location>
        <begin position="12"/>
        <end position="33"/>
    </location>
</feature>
<feature type="transmembrane region" description="Helical" evidence="2">
    <location>
        <begin position="102"/>
        <end position="122"/>
    </location>
</feature>
<protein>
    <recommendedName>
        <fullName evidence="3">DUF7144 domain-containing protein</fullName>
    </recommendedName>
</protein>
<evidence type="ECO:0000259" key="3">
    <source>
        <dbReference type="Pfam" id="PF23636"/>
    </source>
</evidence>
<dbReference type="Proteomes" id="UP001596956">
    <property type="component" value="Unassembled WGS sequence"/>
</dbReference>
<name>A0ABW3BH68_9ACTN</name>
<evidence type="ECO:0000256" key="1">
    <source>
        <dbReference type="SAM" id="MobiDB-lite"/>
    </source>
</evidence>
<evidence type="ECO:0000313" key="4">
    <source>
        <dbReference type="EMBL" id="MFD0801644.1"/>
    </source>
</evidence>
<feature type="region of interest" description="Disordered" evidence="1">
    <location>
        <begin position="136"/>
        <end position="164"/>
    </location>
</feature>
<accession>A0ABW3BH68</accession>
<evidence type="ECO:0000313" key="5">
    <source>
        <dbReference type="Proteomes" id="UP001596956"/>
    </source>
</evidence>
<keyword evidence="2" id="KW-0472">Membrane</keyword>
<comment type="caution">
    <text evidence="4">The sequence shown here is derived from an EMBL/GenBank/DDBJ whole genome shotgun (WGS) entry which is preliminary data.</text>
</comment>
<dbReference type="EMBL" id="JBHTHR010000266">
    <property type="protein sequence ID" value="MFD0801644.1"/>
    <property type="molecule type" value="Genomic_DNA"/>
</dbReference>
<feature type="compositionally biased region" description="Basic and acidic residues" evidence="1">
    <location>
        <begin position="149"/>
        <end position="164"/>
    </location>
</feature>
<dbReference type="InterPro" id="IPR055568">
    <property type="entry name" value="DUF7144"/>
</dbReference>
<dbReference type="Pfam" id="PF23636">
    <property type="entry name" value="DUF7144"/>
    <property type="match status" value="1"/>
</dbReference>
<feature type="transmembrane region" description="Helical" evidence="2">
    <location>
        <begin position="76"/>
        <end position="96"/>
    </location>
</feature>
<feature type="domain" description="DUF7144" evidence="3">
    <location>
        <begin position="9"/>
        <end position="122"/>
    </location>
</feature>
<evidence type="ECO:0000256" key="2">
    <source>
        <dbReference type="SAM" id="Phobius"/>
    </source>
</evidence>